<comment type="miscellaneous">
    <text evidence="11">Reaction proceeds by a ping-pong mechanism involving intermediate methylation of a conserved cysteine residue.</text>
</comment>
<dbReference type="GO" id="GO:0000049">
    <property type="term" value="F:tRNA binding"/>
    <property type="evidence" value="ECO:0007669"/>
    <property type="project" value="UniProtKB-UniRule"/>
</dbReference>
<keyword evidence="2 11" id="KW-0004">4Fe-4S</keyword>
<dbReference type="InterPro" id="IPR058240">
    <property type="entry name" value="rSAM_sf"/>
</dbReference>
<dbReference type="PIRSF" id="PIRSF006004">
    <property type="entry name" value="CHP00048"/>
    <property type="match status" value="1"/>
</dbReference>
<proteinExistence type="inferred from homology"/>
<comment type="similarity">
    <text evidence="11">Belongs to the radical SAM superfamily. RlmN family.</text>
</comment>
<feature type="binding site" evidence="11">
    <location>
        <position position="234"/>
    </location>
    <ligand>
        <name>S-adenosyl-L-methionine</name>
        <dbReference type="ChEBI" id="CHEBI:59789"/>
    </ligand>
</feature>
<protein>
    <recommendedName>
        <fullName evidence="11">Probable dual-specificity RNA methyltransferase RlmN</fullName>
        <ecNumber evidence="11">2.1.1.192</ecNumber>
    </recommendedName>
    <alternativeName>
        <fullName evidence="11">23S rRNA (adenine(2503)-C(2))-methyltransferase</fullName>
    </alternativeName>
    <alternativeName>
        <fullName evidence="11">23S rRNA m2A2503 methyltransferase</fullName>
    </alternativeName>
    <alternativeName>
        <fullName evidence="11">Ribosomal RNA large subunit methyltransferase N</fullName>
    </alternativeName>
    <alternativeName>
        <fullName evidence="11">tRNA (adenine(37)-C(2))-methyltransferase</fullName>
    </alternativeName>
    <alternativeName>
        <fullName evidence="11">tRNA m2A37 methyltransferase</fullName>
    </alternativeName>
</protein>
<dbReference type="RefSeq" id="WP_135848216.1">
    <property type="nucleotide sequence ID" value="NZ_RHPJ01000001.1"/>
</dbReference>
<dbReference type="InterPro" id="IPR004383">
    <property type="entry name" value="rRNA_lsu_MTrfase_RlmN/Cfr"/>
</dbReference>
<name>A0A4Z1E3T6_9MICO</name>
<feature type="binding site" evidence="11">
    <location>
        <position position="145"/>
    </location>
    <ligand>
        <name>[4Fe-4S] cluster</name>
        <dbReference type="ChEBI" id="CHEBI:49883"/>
        <note>4Fe-4S-S-AdoMet</note>
    </ligand>
</feature>
<feature type="compositionally biased region" description="Low complexity" evidence="12">
    <location>
        <begin position="1"/>
        <end position="18"/>
    </location>
</feature>
<keyword evidence="6 11" id="KW-0808">Transferase</keyword>
<dbReference type="GO" id="GO:0070475">
    <property type="term" value="P:rRNA base methylation"/>
    <property type="evidence" value="ECO:0007669"/>
    <property type="project" value="UniProtKB-UniRule"/>
</dbReference>
<feature type="binding site" evidence="11">
    <location>
        <position position="149"/>
    </location>
    <ligand>
        <name>[4Fe-4S] cluster</name>
        <dbReference type="ChEBI" id="CHEBI:49883"/>
        <note>4Fe-4S-S-AdoMet</note>
    </ligand>
</feature>
<dbReference type="InterPro" id="IPR007197">
    <property type="entry name" value="rSAM"/>
</dbReference>
<dbReference type="EC" id="2.1.1.192" evidence="11"/>
<accession>A0A4Z1E3T6</accession>
<keyword evidence="7 11" id="KW-0949">S-adenosyl-L-methionine</keyword>
<dbReference type="Proteomes" id="UP000297318">
    <property type="component" value="Unassembled WGS sequence"/>
</dbReference>
<dbReference type="InterPro" id="IPR040072">
    <property type="entry name" value="Methyltransferase_A"/>
</dbReference>
<dbReference type="PROSITE" id="PS51918">
    <property type="entry name" value="RADICAL_SAM"/>
    <property type="match status" value="1"/>
</dbReference>
<dbReference type="OrthoDB" id="9793973at2"/>
<dbReference type="SFLD" id="SFLDF00275">
    <property type="entry name" value="adenosine_C2_methyltransferase"/>
    <property type="match status" value="1"/>
</dbReference>
<dbReference type="Pfam" id="PF04055">
    <property type="entry name" value="Radical_SAM"/>
    <property type="match status" value="1"/>
</dbReference>
<feature type="active site" description="S-methylcysteine intermediate" evidence="11">
    <location>
        <position position="379"/>
    </location>
</feature>
<dbReference type="GO" id="GO:0019843">
    <property type="term" value="F:rRNA binding"/>
    <property type="evidence" value="ECO:0007669"/>
    <property type="project" value="UniProtKB-UniRule"/>
</dbReference>
<dbReference type="SFLD" id="SFLDG01062">
    <property type="entry name" value="methyltransferase_(Class_A)"/>
    <property type="match status" value="1"/>
</dbReference>
<comment type="catalytic activity">
    <reaction evidence="11">
        <text>adenosine(37) in tRNA + 2 reduced [2Fe-2S]-[ferredoxin] + 2 S-adenosyl-L-methionine = 2-methyladenosine(37) in tRNA + 5'-deoxyadenosine + L-methionine + 2 oxidized [2Fe-2S]-[ferredoxin] + S-adenosyl-L-homocysteine</text>
        <dbReference type="Rhea" id="RHEA:43332"/>
        <dbReference type="Rhea" id="RHEA-COMP:10000"/>
        <dbReference type="Rhea" id="RHEA-COMP:10001"/>
        <dbReference type="Rhea" id="RHEA-COMP:10162"/>
        <dbReference type="Rhea" id="RHEA-COMP:10485"/>
        <dbReference type="ChEBI" id="CHEBI:17319"/>
        <dbReference type="ChEBI" id="CHEBI:33737"/>
        <dbReference type="ChEBI" id="CHEBI:33738"/>
        <dbReference type="ChEBI" id="CHEBI:57844"/>
        <dbReference type="ChEBI" id="CHEBI:57856"/>
        <dbReference type="ChEBI" id="CHEBI:59789"/>
        <dbReference type="ChEBI" id="CHEBI:74411"/>
        <dbReference type="ChEBI" id="CHEBI:74497"/>
        <dbReference type="EC" id="2.1.1.192"/>
    </reaction>
</comment>
<feature type="region of interest" description="Disordered" evidence="12">
    <location>
        <begin position="366"/>
        <end position="415"/>
    </location>
</feature>
<keyword evidence="4 11" id="KW-0698">rRNA processing</keyword>
<dbReference type="GO" id="GO:0030488">
    <property type="term" value="P:tRNA methylation"/>
    <property type="evidence" value="ECO:0007669"/>
    <property type="project" value="UniProtKB-UniRule"/>
</dbReference>
<feature type="binding site" evidence="11">
    <location>
        <begin position="200"/>
        <end position="201"/>
    </location>
    <ligand>
        <name>S-adenosyl-L-methionine</name>
        <dbReference type="ChEBI" id="CHEBI:59789"/>
    </ligand>
</feature>
<evidence type="ECO:0000256" key="6">
    <source>
        <dbReference type="ARBA" id="ARBA00022679"/>
    </source>
</evidence>
<keyword evidence="15" id="KW-1185">Reference proteome</keyword>
<comment type="subcellular location">
    <subcellularLocation>
        <location evidence="1 11">Cytoplasm</location>
    </subcellularLocation>
</comment>
<keyword evidence="11" id="KW-0819">tRNA processing</keyword>
<keyword evidence="11" id="KW-1015">Disulfide bond</keyword>
<dbReference type="HAMAP" id="MF_01849">
    <property type="entry name" value="RNA_methyltr_RlmN"/>
    <property type="match status" value="1"/>
</dbReference>
<keyword evidence="10 11" id="KW-0411">Iron-sulfur</keyword>
<dbReference type="GO" id="GO:0046872">
    <property type="term" value="F:metal ion binding"/>
    <property type="evidence" value="ECO:0007669"/>
    <property type="project" value="UniProtKB-KW"/>
</dbReference>
<evidence type="ECO:0000256" key="11">
    <source>
        <dbReference type="HAMAP-Rule" id="MF_01849"/>
    </source>
</evidence>
<feature type="active site" description="Proton acceptor" evidence="11">
    <location>
        <position position="125"/>
    </location>
</feature>
<dbReference type="InterPro" id="IPR027492">
    <property type="entry name" value="RNA_MTrfase_RlmN"/>
</dbReference>
<dbReference type="CDD" id="cd01335">
    <property type="entry name" value="Radical_SAM"/>
    <property type="match status" value="1"/>
</dbReference>
<feature type="compositionally biased region" description="Low complexity" evidence="12">
    <location>
        <begin position="399"/>
        <end position="409"/>
    </location>
</feature>
<comment type="caution">
    <text evidence="14">The sequence shown here is derived from an EMBL/GenBank/DDBJ whole genome shotgun (WGS) entry which is preliminary data.</text>
</comment>
<dbReference type="InterPro" id="IPR013785">
    <property type="entry name" value="Aldolase_TIM"/>
</dbReference>
<keyword evidence="5 11" id="KW-0489">Methyltransferase</keyword>
<dbReference type="EMBL" id="RHPJ01000001">
    <property type="protein sequence ID" value="TGO05930.1"/>
    <property type="molecule type" value="Genomic_DNA"/>
</dbReference>
<keyword evidence="8 11" id="KW-0479">Metal-binding</keyword>
<evidence type="ECO:0000256" key="8">
    <source>
        <dbReference type="ARBA" id="ARBA00022723"/>
    </source>
</evidence>
<feature type="domain" description="Radical SAM core" evidence="13">
    <location>
        <begin position="131"/>
        <end position="374"/>
    </location>
</feature>
<dbReference type="GO" id="GO:0070040">
    <property type="term" value="F:rRNA (adenine(2503)-C2-)-methyltransferase activity"/>
    <property type="evidence" value="ECO:0007669"/>
    <property type="project" value="UniProtKB-UniRule"/>
</dbReference>
<comment type="cofactor">
    <cofactor evidence="11">
        <name>[4Fe-4S] cluster</name>
        <dbReference type="ChEBI" id="CHEBI:49883"/>
    </cofactor>
    <text evidence="11">Binds 1 [4Fe-4S] cluster. The cluster is coordinated with 3 cysteines and an exchangeable S-adenosyl-L-methionine.</text>
</comment>
<evidence type="ECO:0000256" key="1">
    <source>
        <dbReference type="ARBA" id="ARBA00004496"/>
    </source>
</evidence>
<evidence type="ECO:0000256" key="7">
    <source>
        <dbReference type="ARBA" id="ARBA00022691"/>
    </source>
</evidence>
<feature type="binding site" evidence="11">
    <location>
        <begin position="257"/>
        <end position="259"/>
    </location>
    <ligand>
        <name>S-adenosyl-L-methionine</name>
        <dbReference type="ChEBI" id="CHEBI:59789"/>
    </ligand>
</feature>
<dbReference type="NCBIfam" id="TIGR00048">
    <property type="entry name" value="rRNA_mod_RlmN"/>
    <property type="match status" value="1"/>
</dbReference>
<comment type="caution">
    <text evidence="11">Lacks conserved residue(s) required for the propagation of feature annotation.</text>
</comment>
<comment type="function">
    <text evidence="11">Specifically methylates position 2 of adenine 2503 in 23S rRNA and position 2 of adenine 37 in tRNAs.</text>
</comment>
<evidence type="ECO:0000256" key="10">
    <source>
        <dbReference type="ARBA" id="ARBA00023014"/>
    </source>
</evidence>
<feature type="binding site" evidence="11">
    <location>
        <position position="336"/>
    </location>
    <ligand>
        <name>S-adenosyl-L-methionine</name>
        <dbReference type="ChEBI" id="CHEBI:59789"/>
    </ligand>
</feature>
<dbReference type="FunFam" id="3.20.20.70:FF:000014">
    <property type="entry name" value="Probable dual-specificity RNA methyltransferase RlmN"/>
    <property type="match status" value="1"/>
</dbReference>
<dbReference type="AlphaFoldDB" id="A0A4Z1E3T6"/>
<dbReference type="Gene3D" id="1.10.150.530">
    <property type="match status" value="1"/>
</dbReference>
<evidence type="ECO:0000256" key="9">
    <source>
        <dbReference type="ARBA" id="ARBA00023004"/>
    </source>
</evidence>
<keyword evidence="3 11" id="KW-0963">Cytoplasm</keyword>
<comment type="catalytic activity">
    <reaction evidence="11">
        <text>adenosine(2503) in 23S rRNA + 2 reduced [2Fe-2S]-[ferredoxin] + 2 S-adenosyl-L-methionine = 2-methyladenosine(2503) in 23S rRNA + 5'-deoxyadenosine + L-methionine + 2 oxidized [2Fe-2S]-[ferredoxin] + S-adenosyl-L-homocysteine</text>
        <dbReference type="Rhea" id="RHEA:42916"/>
        <dbReference type="Rhea" id="RHEA-COMP:10000"/>
        <dbReference type="Rhea" id="RHEA-COMP:10001"/>
        <dbReference type="Rhea" id="RHEA-COMP:10152"/>
        <dbReference type="Rhea" id="RHEA-COMP:10282"/>
        <dbReference type="ChEBI" id="CHEBI:17319"/>
        <dbReference type="ChEBI" id="CHEBI:33737"/>
        <dbReference type="ChEBI" id="CHEBI:33738"/>
        <dbReference type="ChEBI" id="CHEBI:57844"/>
        <dbReference type="ChEBI" id="CHEBI:57856"/>
        <dbReference type="ChEBI" id="CHEBI:59789"/>
        <dbReference type="ChEBI" id="CHEBI:74411"/>
        <dbReference type="ChEBI" id="CHEBI:74497"/>
        <dbReference type="EC" id="2.1.1.192"/>
    </reaction>
</comment>
<feature type="region of interest" description="Disordered" evidence="12">
    <location>
        <begin position="1"/>
        <end position="36"/>
    </location>
</feature>
<evidence type="ECO:0000313" key="14">
    <source>
        <dbReference type="EMBL" id="TGO05930.1"/>
    </source>
</evidence>
<dbReference type="PANTHER" id="PTHR30544:SF5">
    <property type="entry name" value="RADICAL SAM CORE DOMAIN-CONTAINING PROTEIN"/>
    <property type="match status" value="1"/>
</dbReference>
<dbReference type="SUPFAM" id="SSF102114">
    <property type="entry name" value="Radical SAM enzymes"/>
    <property type="match status" value="1"/>
</dbReference>
<evidence type="ECO:0000256" key="4">
    <source>
        <dbReference type="ARBA" id="ARBA00022552"/>
    </source>
</evidence>
<dbReference type="GO" id="GO:0051539">
    <property type="term" value="F:4 iron, 4 sulfur cluster binding"/>
    <property type="evidence" value="ECO:0007669"/>
    <property type="project" value="UniProtKB-UniRule"/>
</dbReference>
<dbReference type="SFLD" id="SFLDS00029">
    <property type="entry name" value="Radical_SAM"/>
    <property type="match status" value="1"/>
</dbReference>
<reference evidence="14 15" key="1">
    <citation type="submission" date="2018-11" db="EMBL/GenBank/DDBJ databases">
        <title>Complete genome sequencing of the Actinobacteria Serinibacter sp. K3-2.</title>
        <authorList>
            <person name="Rakitin A.L."/>
            <person name="Beletsky A.V."/>
            <person name="Mardanov A.V."/>
            <person name="Ravin N.V."/>
            <person name="Gromova A.S."/>
            <person name="Filippova S.N."/>
            <person name="Gal'Chenko V.F."/>
        </authorList>
    </citation>
    <scope>NUCLEOTIDE SEQUENCE [LARGE SCALE GENOMIC DNA]</scope>
    <source>
        <strain evidence="14 15">K3-2</strain>
    </source>
</reference>
<evidence type="ECO:0000256" key="2">
    <source>
        <dbReference type="ARBA" id="ARBA00022485"/>
    </source>
</evidence>
<evidence type="ECO:0000313" key="15">
    <source>
        <dbReference type="Proteomes" id="UP000297318"/>
    </source>
</evidence>
<dbReference type="PANTHER" id="PTHR30544">
    <property type="entry name" value="23S RRNA METHYLTRANSFERASE"/>
    <property type="match status" value="1"/>
</dbReference>
<dbReference type="GO" id="GO:0005737">
    <property type="term" value="C:cytoplasm"/>
    <property type="evidence" value="ECO:0007669"/>
    <property type="project" value="UniProtKB-SubCell"/>
</dbReference>
<feature type="binding site" evidence="11">
    <location>
        <position position="152"/>
    </location>
    <ligand>
        <name>[4Fe-4S] cluster</name>
        <dbReference type="ChEBI" id="CHEBI:49883"/>
        <note>4Fe-4S-S-AdoMet</note>
    </ligand>
</feature>
<gene>
    <name evidence="11" type="primary">rlmN</name>
    <name evidence="14" type="ORF">SERN_0122</name>
</gene>
<evidence type="ECO:0000256" key="12">
    <source>
        <dbReference type="SAM" id="MobiDB-lite"/>
    </source>
</evidence>
<evidence type="ECO:0000259" key="13">
    <source>
        <dbReference type="PROSITE" id="PS51918"/>
    </source>
</evidence>
<evidence type="ECO:0000256" key="3">
    <source>
        <dbReference type="ARBA" id="ARBA00022490"/>
    </source>
</evidence>
<dbReference type="Gene3D" id="3.20.20.70">
    <property type="entry name" value="Aldolase class I"/>
    <property type="match status" value="1"/>
</dbReference>
<sequence>MTTTTPTPAGTALPATTPDGRPKLQMAAPRRGKPPMHLADLTSAERKAKVAELGIPGFRADQLSRHYFTHFTRDAEQMSDLPAAARDELVDALLPELITPVRTMAADGGETLKTLWSMHDGAKVESVLMQYRDRTTLCVSSQAGCGMACPFCATGQLGLTRNLSTAEIIEQVRLAAAASRDGLTSRGPNRLSNVVFMGMGEPLANYKAVVGAVRRMINPAPDGFGLSARNVTVSTVGLVPAMLKLADEKMPITLALSLHAPDDELRDELIPVNSRWKVGEALDAARHYFEVTGRRVSIEYALIRDMNDHGWRATLLADELLKRGRGWVHVNPIPLNPTPGSKWTASDPDVEDEFVARLRHAGIPTTVRDTRGSDIDGACGQLAAGAEDQPGRPASQKATSTTVGTTTSGAQEADR</sequence>
<evidence type="ECO:0000256" key="5">
    <source>
        <dbReference type="ARBA" id="ARBA00022603"/>
    </source>
</evidence>
<organism evidence="14 15">
    <name type="scientific">Serinibacter arcticus</name>
    <dbReference type="NCBI Taxonomy" id="1655435"/>
    <lineage>
        <taxon>Bacteria</taxon>
        <taxon>Bacillati</taxon>
        <taxon>Actinomycetota</taxon>
        <taxon>Actinomycetes</taxon>
        <taxon>Micrococcales</taxon>
        <taxon>Beutenbergiaceae</taxon>
        <taxon>Serinibacter</taxon>
    </lineage>
</organism>
<keyword evidence="9 11" id="KW-0408">Iron</keyword>
<dbReference type="GO" id="GO:0002935">
    <property type="term" value="F:tRNA (adenine(37)-C2)-methyltransferase activity"/>
    <property type="evidence" value="ECO:0007669"/>
    <property type="project" value="UniProtKB-UniRule"/>
</dbReference>